<reference evidence="2" key="1">
    <citation type="submission" date="2011-02" db="EMBL/GenBank/DDBJ databases">
        <title>The Genome Sequence of Capsaspora owczarzaki ATCC 30864.</title>
        <authorList>
            <person name="Russ C."/>
            <person name="Cuomo C."/>
            <person name="Burger G."/>
            <person name="Gray M.W."/>
            <person name="Holland P.W.H."/>
            <person name="King N."/>
            <person name="Lang F.B.F."/>
            <person name="Roger A.J."/>
            <person name="Ruiz-Trillo I."/>
            <person name="Young S.K."/>
            <person name="Zeng Q."/>
            <person name="Gargeya S."/>
            <person name="Alvarado L."/>
            <person name="Berlin A."/>
            <person name="Chapman S.B."/>
            <person name="Chen Z."/>
            <person name="Freedman E."/>
            <person name="Gellesch M."/>
            <person name="Goldberg J."/>
            <person name="Griggs A."/>
            <person name="Gujja S."/>
            <person name="Heilman E."/>
            <person name="Heiman D."/>
            <person name="Howarth C."/>
            <person name="Mehta T."/>
            <person name="Neiman D."/>
            <person name="Pearson M."/>
            <person name="Roberts A."/>
            <person name="Saif S."/>
            <person name="Shea T."/>
            <person name="Shenoy N."/>
            <person name="Sisk P."/>
            <person name="Stolte C."/>
            <person name="Sykes S."/>
            <person name="White J."/>
            <person name="Yandava C."/>
            <person name="Haas B."/>
            <person name="Nusbaum C."/>
            <person name="Birren B."/>
        </authorList>
    </citation>
    <scope>NUCLEOTIDE SEQUENCE</scope>
    <source>
        <strain evidence="2">ATCC 30864</strain>
    </source>
</reference>
<accession>A0A0D2US07</accession>
<dbReference type="Gene3D" id="3.80.10.10">
    <property type="entry name" value="Ribonuclease Inhibitor"/>
    <property type="match status" value="2"/>
</dbReference>
<keyword evidence="2" id="KW-1185">Reference proteome</keyword>
<protein>
    <recommendedName>
        <fullName evidence="3">NOD3 protein</fullName>
    </recommendedName>
</protein>
<dbReference type="SMART" id="SM00368">
    <property type="entry name" value="LRR_RI"/>
    <property type="match status" value="6"/>
</dbReference>
<dbReference type="Pfam" id="PF13516">
    <property type="entry name" value="LRR_6"/>
    <property type="match status" value="5"/>
</dbReference>
<sequence length="381" mass="41872">MLSDQSMTERQRVLYDQVNASESLDLNQEQIGDAGARAIAEALKVNKTLTSLNLGWNQIGSDGAQEIAEALKVNTTLTKLYLESNEIANAGALAIAEALKVNRTLTELYLRDTRIGGAGAQAIAEALRVNTKLTLLDLEVNQIGDTGAQAIADALKVNTTLTSLTLQGNCIGNVGVQAIDEARNVNDTIEVSIDGQMHPLSFSLLPRSASAEDIQSVFRLLISGLQLQDQSASLPALPIEIAERIMDEAYYWQGVQHTNRDCDDEDDDPNRILKVTVPRSITGDSIRVKAIHVLRERLGATTSNVFEIIVRDEQGAVRYEYAAKPTFVDGTIELVTSWPQSHSIVRQMREGWEASVRPSRLSKDVRFAWLYVGYCAFNENQ</sequence>
<evidence type="ECO:0000313" key="1">
    <source>
        <dbReference type="EMBL" id="KJE97751.1"/>
    </source>
</evidence>
<name>A0A0D2US07_CAPO3</name>
<dbReference type="PANTHER" id="PTHR24114:SF2">
    <property type="entry name" value="F-BOX DOMAIN-CONTAINING PROTEIN-RELATED"/>
    <property type="match status" value="1"/>
</dbReference>
<evidence type="ECO:0008006" key="3">
    <source>
        <dbReference type="Google" id="ProtNLM"/>
    </source>
</evidence>
<evidence type="ECO:0000313" key="2">
    <source>
        <dbReference type="Proteomes" id="UP000008743"/>
    </source>
</evidence>
<dbReference type="Proteomes" id="UP000008743">
    <property type="component" value="Unassembled WGS sequence"/>
</dbReference>
<dbReference type="PANTHER" id="PTHR24114">
    <property type="entry name" value="LEUCINE RICH REPEAT FAMILY PROTEIN"/>
    <property type="match status" value="1"/>
</dbReference>
<dbReference type="InterPro" id="IPR052394">
    <property type="entry name" value="LRR-containing"/>
</dbReference>
<dbReference type="OrthoDB" id="272549at2759"/>
<proteinExistence type="predicted"/>
<organism evidence="1 2">
    <name type="scientific">Capsaspora owczarzaki (strain ATCC 30864)</name>
    <dbReference type="NCBI Taxonomy" id="595528"/>
    <lineage>
        <taxon>Eukaryota</taxon>
        <taxon>Filasterea</taxon>
        <taxon>Capsaspora</taxon>
    </lineage>
</organism>
<dbReference type="InterPro" id="IPR001611">
    <property type="entry name" value="Leu-rich_rpt"/>
</dbReference>
<dbReference type="EMBL" id="KE346375">
    <property type="protein sequence ID" value="KJE97751.1"/>
    <property type="molecule type" value="Genomic_DNA"/>
</dbReference>
<dbReference type="SUPFAM" id="SSF52047">
    <property type="entry name" value="RNI-like"/>
    <property type="match status" value="1"/>
</dbReference>
<dbReference type="InterPro" id="IPR032675">
    <property type="entry name" value="LRR_dom_sf"/>
</dbReference>
<dbReference type="AlphaFoldDB" id="A0A0D2US07"/>
<gene>
    <name evidence="1" type="ORF">CAOG_007854</name>
</gene>